<feature type="compositionally biased region" description="Basic and acidic residues" evidence="4">
    <location>
        <begin position="467"/>
        <end position="479"/>
    </location>
</feature>
<dbReference type="EMBL" id="BAAAPU010000007">
    <property type="protein sequence ID" value="GAA1982426.1"/>
    <property type="molecule type" value="Genomic_DNA"/>
</dbReference>
<evidence type="ECO:0000313" key="6">
    <source>
        <dbReference type="EMBL" id="GAA1982426.1"/>
    </source>
</evidence>
<dbReference type="InterPro" id="IPR052052">
    <property type="entry name" value="Polysaccharide_Lyase_9"/>
</dbReference>
<feature type="domain" description="Right handed beta helix" evidence="5">
    <location>
        <begin position="158"/>
        <end position="282"/>
    </location>
</feature>
<dbReference type="InterPro" id="IPR012334">
    <property type="entry name" value="Pectin_lyas_fold"/>
</dbReference>
<name>A0ABN2S8M9_9MICO</name>
<evidence type="ECO:0000313" key="7">
    <source>
        <dbReference type="Proteomes" id="UP001500013"/>
    </source>
</evidence>
<dbReference type="PANTHER" id="PTHR40088">
    <property type="entry name" value="PECTATE LYASE (EUROFUNG)"/>
    <property type="match status" value="1"/>
</dbReference>
<comment type="caution">
    <text evidence="6">The sequence shown here is derived from an EMBL/GenBank/DDBJ whole genome shotgun (WGS) entry which is preliminary data.</text>
</comment>
<sequence>MAPLDLRARGAALAIGSLVGALGLALSSTGAASGAATYLYVGGSGCSDTGSGTATVPFCTIAKAAKVAVAGQTVLVSSGTYTDEVYPWHSGTSASPITFQPAAGATVTISGAKHGFTISNQSWIRVSGFTIQSTTKDGIYVYNATGVRLSGNTVRRSGVRVSGSTAYGMYLNSMTNSVVTGNLVTDNSASGIYLTNGSTGNQVTSNESSWNAYGYVRNAVGIDLRAPGNLVGSNRVHDNEDSGIQSYPGGNNNTIVDNVSYHNKGFTTVVLTNCNAPSTGNTSGCITGDHGIDDYAVTGSSVVGNTVYDNVSAGINVEGVPAGTSSGFTLANNISVDNAASCPNGAGGTVKCPRTRGNIRVDATSQLGTSLDYDLVNLSVSGGTMMVWGSTSYTSLAAFQTASKQESHALQADPRWTSPSKGDFTLRAGSPAIDSANSGAPGEPTKDAAGRPRVDDPATVNTGVGSRRYDDRGAYEYQP</sequence>
<keyword evidence="7" id="KW-1185">Reference proteome</keyword>
<dbReference type="SMART" id="SM00710">
    <property type="entry name" value="PbH1"/>
    <property type="match status" value="7"/>
</dbReference>
<keyword evidence="2" id="KW-0964">Secreted</keyword>
<evidence type="ECO:0000256" key="2">
    <source>
        <dbReference type="ARBA" id="ARBA00022525"/>
    </source>
</evidence>
<dbReference type="InterPro" id="IPR039448">
    <property type="entry name" value="Beta_helix"/>
</dbReference>
<dbReference type="InterPro" id="IPR006626">
    <property type="entry name" value="PbH1"/>
</dbReference>
<reference evidence="6 7" key="1">
    <citation type="journal article" date="2019" name="Int. J. Syst. Evol. Microbiol.">
        <title>The Global Catalogue of Microorganisms (GCM) 10K type strain sequencing project: providing services to taxonomists for standard genome sequencing and annotation.</title>
        <authorList>
            <consortium name="The Broad Institute Genomics Platform"/>
            <consortium name="The Broad Institute Genome Sequencing Center for Infectious Disease"/>
            <person name="Wu L."/>
            <person name="Ma J."/>
        </authorList>
    </citation>
    <scope>NUCLEOTIDE SEQUENCE [LARGE SCALE GENOMIC DNA]</scope>
    <source>
        <strain evidence="6 7">JCM 15628</strain>
    </source>
</reference>
<proteinExistence type="predicted"/>
<dbReference type="RefSeq" id="WP_344062649.1">
    <property type="nucleotide sequence ID" value="NZ_BAAAPU010000007.1"/>
</dbReference>
<feature type="region of interest" description="Disordered" evidence="4">
    <location>
        <begin position="409"/>
        <end position="479"/>
    </location>
</feature>
<gene>
    <name evidence="6" type="ORF">GCM10009817_24640</name>
</gene>
<dbReference type="Proteomes" id="UP001500013">
    <property type="component" value="Unassembled WGS sequence"/>
</dbReference>
<organism evidence="6 7">
    <name type="scientific">Terrabacter lapilli</name>
    <dbReference type="NCBI Taxonomy" id="436231"/>
    <lineage>
        <taxon>Bacteria</taxon>
        <taxon>Bacillati</taxon>
        <taxon>Actinomycetota</taxon>
        <taxon>Actinomycetes</taxon>
        <taxon>Micrococcales</taxon>
        <taxon>Intrasporangiaceae</taxon>
        <taxon>Terrabacter</taxon>
    </lineage>
</organism>
<dbReference type="SUPFAM" id="SSF51126">
    <property type="entry name" value="Pectin lyase-like"/>
    <property type="match status" value="1"/>
</dbReference>
<evidence type="ECO:0000256" key="1">
    <source>
        <dbReference type="ARBA" id="ARBA00004613"/>
    </source>
</evidence>
<protein>
    <recommendedName>
        <fullName evidence="5">Right handed beta helix domain-containing protein</fullName>
    </recommendedName>
</protein>
<evidence type="ECO:0000259" key="5">
    <source>
        <dbReference type="Pfam" id="PF13229"/>
    </source>
</evidence>
<evidence type="ECO:0000256" key="4">
    <source>
        <dbReference type="SAM" id="MobiDB-lite"/>
    </source>
</evidence>
<dbReference type="Pfam" id="PF13229">
    <property type="entry name" value="Beta_helix"/>
    <property type="match status" value="1"/>
</dbReference>
<dbReference type="InterPro" id="IPR011050">
    <property type="entry name" value="Pectin_lyase_fold/virulence"/>
</dbReference>
<dbReference type="Gene3D" id="2.160.20.10">
    <property type="entry name" value="Single-stranded right-handed beta-helix, Pectin lyase-like"/>
    <property type="match status" value="1"/>
</dbReference>
<comment type="subcellular location">
    <subcellularLocation>
        <location evidence="1">Secreted</location>
    </subcellularLocation>
</comment>
<dbReference type="PANTHER" id="PTHR40088:SF2">
    <property type="entry name" value="SECRETED SUGAR HYDROLASE"/>
    <property type="match status" value="1"/>
</dbReference>
<feature type="compositionally biased region" description="Basic and acidic residues" evidence="4">
    <location>
        <begin position="444"/>
        <end position="456"/>
    </location>
</feature>
<accession>A0ABN2S8M9</accession>
<evidence type="ECO:0000256" key="3">
    <source>
        <dbReference type="ARBA" id="ARBA00022729"/>
    </source>
</evidence>
<keyword evidence="3" id="KW-0732">Signal</keyword>